<dbReference type="KEGG" id="malv:MALV_54480"/>
<feature type="region of interest" description="Disordered" evidence="3">
    <location>
        <begin position="111"/>
        <end position="153"/>
    </location>
</feature>
<dbReference type="EMBL" id="AP022565">
    <property type="protein sequence ID" value="BBX30323.1"/>
    <property type="molecule type" value="Genomic_DNA"/>
</dbReference>
<dbReference type="NCBIfam" id="NF004512">
    <property type="entry name" value="PRK05853.1"/>
    <property type="match status" value="1"/>
</dbReference>
<evidence type="ECO:0000313" key="5">
    <source>
        <dbReference type="Proteomes" id="UP000466906"/>
    </source>
</evidence>
<dbReference type="PIRSF" id="PIRSF002070">
    <property type="entry name" value="SSB"/>
    <property type="match status" value="1"/>
</dbReference>
<evidence type="ECO:0000256" key="3">
    <source>
        <dbReference type="SAM" id="MobiDB-lite"/>
    </source>
</evidence>
<dbReference type="RefSeq" id="WP_163669355.1">
    <property type="nucleotide sequence ID" value="NZ_AP022565.1"/>
</dbReference>
<dbReference type="InterPro" id="IPR000424">
    <property type="entry name" value="Primosome_PriB/ssb"/>
</dbReference>
<dbReference type="Gene3D" id="2.40.50.140">
    <property type="entry name" value="Nucleic acid-binding proteins"/>
    <property type="match status" value="1"/>
</dbReference>
<dbReference type="InterPro" id="IPR012340">
    <property type="entry name" value="NA-bd_OB-fold"/>
</dbReference>
<dbReference type="InterPro" id="IPR011344">
    <property type="entry name" value="ssDNA-bd"/>
</dbReference>
<accession>A0A6N4V2F5</accession>
<evidence type="ECO:0000256" key="2">
    <source>
        <dbReference type="PIRNR" id="PIRNR002070"/>
    </source>
</evidence>
<dbReference type="GO" id="GO:0003697">
    <property type="term" value="F:single-stranded DNA binding"/>
    <property type="evidence" value="ECO:0007669"/>
    <property type="project" value="InterPro"/>
</dbReference>
<protein>
    <recommendedName>
        <fullName evidence="2">Single-stranded DNA-binding protein</fullName>
    </recommendedName>
</protein>
<dbReference type="Pfam" id="PF00436">
    <property type="entry name" value="SSB"/>
    <property type="match status" value="1"/>
</dbReference>
<dbReference type="GO" id="GO:0006260">
    <property type="term" value="P:DNA replication"/>
    <property type="evidence" value="ECO:0007669"/>
    <property type="project" value="InterPro"/>
</dbReference>
<keyword evidence="1 2" id="KW-0238">DNA-binding</keyword>
<reference evidence="4 5" key="1">
    <citation type="journal article" date="2019" name="Emerg. Microbes Infect.">
        <title>Comprehensive subspecies identification of 175 nontuberculous mycobacteria species based on 7547 genomic profiles.</title>
        <authorList>
            <person name="Matsumoto Y."/>
            <person name="Kinjo T."/>
            <person name="Motooka D."/>
            <person name="Nabeya D."/>
            <person name="Jung N."/>
            <person name="Uechi K."/>
            <person name="Horii T."/>
            <person name="Iida T."/>
            <person name="Fujita J."/>
            <person name="Nakamura S."/>
        </authorList>
    </citation>
    <scope>NUCLEOTIDE SEQUENCE [LARGE SCALE GENOMIC DNA]</scope>
    <source>
        <strain evidence="4 5">JCM 12272</strain>
    </source>
</reference>
<organism evidence="4 5">
    <name type="scientific">Mycolicibacterium alvei</name>
    <dbReference type="NCBI Taxonomy" id="67081"/>
    <lineage>
        <taxon>Bacteria</taxon>
        <taxon>Bacillati</taxon>
        <taxon>Actinomycetota</taxon>
        <taxon>Actinomycetes</taxon>
        <taxon>Mycobacteriales</taxon>
        <taxon>Mycobacteriaceae</taxon>
        <taxon>Mycolicibacterium</taxon>
    </lineage>
</organism>
<evidence type="ECO:0000256" key="1">
    <source>
        <dbReference type="ARBA" id="ARBA00023125"/>
    </source>
</evidence>
<feature type="compositionally biased region" description="Acidic residues" evidence="3">
    <location>
        <begin position="135"/>
        <end position="153"/>
    </location>
</feature>
<gene>
    <name evidence="4" type="ORF">MALV_54480</name>
</gene>
<dbReference type="SUPFAM" id="SSF50249">
    <property type="entry name" value="Nucleic acid-binding proteins"/>
    <property type="match status" value="1"/>
</dbReference>
<dbReference type="CDD" id="cd04496">
    <property type="entry name" value="SSB_OBF"/>
    <property type="match status" value="1"/>
</dbReference>
<name>A0A6N4V2F5_9MYCO</name>
<dbReference type="Proteomes" id="UP000466906">
    <property type="component" value="Chromosome"/>
</dbReference>
<keyword evidence="5" id="KW-1185">Reference proteome</keyword>
<dbReference type="AlphaFoldDB" id="A0A6N4V2F5"/>
<dbReference type="PROSITE" id="PS50935">
    <property type="entry name" value="SSB"/>
    <property type="match status" value="1"/>
</dbReference>
<evidence type="ECO:0000313" key="4">
    <source>
        <dbReference type="EMBL" id="BBX30323.1"/>
    </source>
</evidence>
<sequence>MFETPFTIVGNIITDPVRRRFGDDELFKFRMASNSRRRTADGNWEHGNSLYVTVNCWGNLVTGASASLTKGDAVVVVGHIYTSEYDDKDGVRRSSVEVRASAVGPDLSRCTAKIAPLPRPAAGPAPESGTSERTDDPDDLESGPDEGELPLSA</sequence>
<proteinExistence type="predicted"/>